<dbReference type="RefSeq" id="WP_087861293.1">
    <property type="nucleotide sequence ID" value="NZ_LT859958.1"/>
</dbReference>
<evidence type="ECO:0000256" key="1">
    <source>
        <dbReference type="SAM" id="Phobius"/>
    </source>
</evidence>
<sequence length="152" mass="16666">MIAQTSTKITESKTSGSYARHRRQKIWQIILPVGLGAVLILAALGMVIYTAVRTPAGESVSQWADVSMIWLIIPALFIALVIAAVLFTMVWLLTRLLKILPQYTSAAQYYVGIAVENIRSGADKMAMPFIAGKGFVAMASELLNRLVGRRRS</sequence>
<organism evidence="2 3">
    <name type="scientific">Candidatus Brevifilum fermentans</name>
    <dbReference type="NCBI Taxonomy" id="1986204"/>
    <lineage>
        <taxon>Bacteria</taxon>
        <taxon>Bacillati</taxon>
        <taxon>Chloroflexota</taxon>
        <taxon>Anaerolineae</taxon>
        <taxon>Anaerolineales</taxon>
        <taxon>Anaerolineaceae</taxon>
        <taxon>Candidatus Brevifilum</taxon>
    </lineage>
</organism>
<keyword evidence="1" id="KW-1133">Transmembrane helix</keyword>
<dbReference type="KEGG" id="abat:CFX1CAM_0287"/>
<proteinExistence type="predicted"/>
<dbReference type="AlphaFoldDB" id="A0A1Y6K123"/>
<name>A0A1Y6K123_9CHLR</name>
<accession>A0A1Y6K123</accession>
<evidence type="ECO:0000313" key="2">
    <source>
        <dbReference type="EMBL" id="SMX53353.1"/>
    </source>
</evidence>
<keyword evidence="3" id="KW-1185">Reference proteome</keyword>
<dbReference type="Proteomes" id="UP000195514">
    <property type="component" value="Chromosome I"/>
</dbReference>
<gene>
    <name evidence="2" type="ORF">CFX1CAM_0287</name>
</gene>
<reference evidence="3" key="1">
    <citation type="submission" date="2017-05" db="EMBL/GenBank/DDBJ databases">
        <authorList>
            <person name="Kirkegaard R."/>
            <person name="Mcilroy J S."/>
        </authorList>
    </citation>
    <scope>NUCLEOTIDE SEQUENCE [LARGE SCALE GENOMIC DNA]</scope>
</reference>
<evidence type="ECO:0000313" key="3">
    <source>
        <dbReference type="Proteomes" id="UP000195514"/>
    </source>
</evidence>
<keyword evidence="1" id="KW-0472">Membrane</keyword>
<feature type="transmembrane region" description="Helical" evidence="1">
    <location>
        <begin position="69"/>
        <end position="93"/>
    </location>
</feature>
<dbReference type="EMBL" id="LT859958">
    <property type="protein sequence ID" value="SMX53353.1"/>
    <property type="molecule type" value="Genomic_DNA"/>
</dbReference>
<protein>
    <submittedName>
        <fullName evidence="2">Uncharacterized protein</fullName>
    </submittedName>
</protein>
<feature type="transmembrane region" description="Helical" evidence="1">
    <location>
        <begin position="29"/>
        <end position="49"/>
    </location>
</feature>
<keyword evidence="1" id="KW-0812">Transmembrane</keyword>